<evidence type="ECO:0000256" key="6">
    <source>
        <dbReference type="ARBA" id="ARBA00023014"/>
    </source>
</evidence>
<dbReference type="FunFam" id="3.40.50.11860:FF:000001">
    <property type="entry name" value="2-(3-amino-3-carboxypropyl)histidine synthase subunit 2"/>
    <property type="match status" value="1"/>
</dbReference>
<keyword evidence="6 9" id="KW-0411">Iron-sulfur</keyword>
<comment type="pathway">
    <text evidence="2 9">Protein modification; peptidyl-diphthamide biosynthesis.</text>
</comment>
<dbReference type="PANTHER" id="PTHR10762">
    <property type="entry name" value="DIPHTHAMIDE BIOSYNTHESIS PROTEIN"/>
    <property type="match status" value="1"/>
</dbReference>
<dbReference type="OrthoDB" id="449241at2759"/>
<comment type="similarity">
    <text evidence="3 9">Belongs to the DPH1/DPH2 family. DPH2 subfamily.</text>
</comment>
<evidence type="ECO:0000256" key="5">
    <source>
        <dbReference type="ARBA" id="ARBA00023004"/>
    </source>
</evidence>
<dbReference type="Proteomes" id="UP001152885">
    <property type="component" value="Unassembled WGS sequence"/>
</dbReference>
<comment type="subunit">
    <text evidence="7">Component of the 2-(3-amino-3-carboxypropyl)histidine synthase complex composed of DPH1, DPH2, DPH3 and a NADH-dependent reductase, predominantly CBR1.</text>
</comment>
<dbReference type="NCBIfam" id="TIGR00272">
    <property type="entry name" value="DPH2"/>
    <property type="match status" value="1"/>
</dbReference>
<evidence type="ECO:0000256" key="3">
    <source>
        <dbReference type="ARBA" id="ARBA00006179"/>
    </source>
</evidence>
<evidence type="ECO:0000313" key="12">
    <source>
        <dbReference type="Proteomes" id="UP001152885"/>
    </source>
</evidence>
<dbReference type="InterPro" id="IPR010014">
    <property type="entry name" value="DHP2"/>
</dbReference>
<dbReference type="Gene3D" id="3.40.50.11860">
    <property type="entry name" value="Diphthamide synthesis DPH1/DPH2 domain 3"/>
    <property type="match status" value="1"/>
</dbReference>
<evidence type="ECO:0000256" key="1">
    <source>
        <dbReference type="ARBA" id="ARBA00001966"/>
    </source>
</evidence>
<keyword evidence="12" id="KW-1185">Reference proteome</keyword>
<proteinExistence type="inferred from homology"/>
<comment type="function">
    <text evidence="9">Required for the first step of diphthamide biosynthesis, a post-translational modification of histidine which occurs in elongation factor 2. DPH1 and DPH2 transfer a 3-amino-3-carboxypropyl (ACP) group from S-adenosyl-L-methionine (SAM) to a histidine residue, the reaction is assisted by a reduction system comprising DPH3 and a NADH-dependent reductase. Facilitates the reduction of the catalytic iron-sulfur cluster found in the DPH1 subunit.</text>
</comment>
<keyword evidence="4 9" id="KW-0479">Metal-binding</keyword>
<evidence type="ECO:0000256" key="9">
    <source>
        <dbReference type="RuleBase" id="RU364133"/>
    </source>
</evidence>
<dbReference type="SFLD" id="SFLDG01121">
    <property type="entry name" value="Diphthamide_biosynthesis"/>
    <property type="match status" value="1"/>
</dbReference>
<evidence type="ECO:0000256" key="8">
    <source>
        <dbReference type="ARBA" id="ARBA00054092"/>
    </source>
</evidence>
<dbReference type="GO" id="GO:0017183">
    <property type="term" value="P:protein histidyl modification to diphthamide"/>
    <property type="evidence" value="ECO:0007669"/>
    <property type="project" value="InterPro"/>
</dbReference>
<comment type="function">
    <text evidence="8">Required for the first step of diphthamide biosynthesis, a post-translational modification of histidine which occurs in elongation factor 2. DPH1 and DPH2 transfer a 3-amino-3-carboxypropyl (ACP) group from S-adenosyl-L-methionine (SAM) to a histidine residue, the reaction is assisted by a reduction system comprising DPH3 and a NADH-dependent reductase, predominantly CBR1. Facilitates the reduction of the catalytic iron-sulfur cluster found in the DPH1 subunit.</text>
</comment>
<keyword evidence="5 9" id="KW-0408">Iron</keyword>
<dbReference type="Pfam" id="PF01866">
    <property type="entry name" value="Diphthamide_syn"/>
    <property type="match status" value="1"/>
</dbReference>
<dbReference type="SFLD" id="SFLDS00032">
    <property type="entry name" value="Radical_SAM_3-amino-3-carboxyp"/>
    <property type="match status" value="1"/>
</dbReference>
<feature type="compositionally biased region" description="Acidic residues" evidence="10">
    <location>
        <begin position="394"/>
        <end position="411"/>
    </location>
</feature>
<evidence type="ECO:0000313" key="11">
    <source>
        <dbReference type="EMBL" id="CAI5759658.1"/>
    </source>
</evidence>
<dbReference type="SFLD" id="SFLDF00408">
    <property type="entry name" value="Diphthamide_biosynthesis_famil"/>
    <property type="match status" value="1"/>
</dbReference>
<dbReference type="InterPro" id="IPR042263">
    <property type="entry name" value="DPH1/DPH2_1"/>
</dbReference>
<dbReference type="PANTHER" id="PTHR10762:SF2">
    <property type="entry name" value="2-(3-AMINO-3-CARBOXYPROPYL)HISTIDINE SYNTHASE SUBUNIT 2"/>
    <property type="match status" value="1"/>
</dbReference>
<dbReference type="InterPro" id="IPR042265">
    <property type="entry name" value="DPH1/DPH2_3"/>
</dbReference>
<sequence>MSEVVAPTLSTYQDDSTFSYDKYKSEHKKRPYLNLNSNDKQELISAIIDYYSLNELVAHLEANPQFDKITLQFPDELISDSSYIVEYLQSKIKERQFWVLADTSYSSCCIDEVAAEHVQANYLIHFGDACLNEVEKLQCCYVFGKPKLDLNKLIEQFKKKFDKGDNVVIMSDAPHVHLLSTIKEKLPEYKNLVIADFTAPNSSKIIGFTPSEQLYIKFNRSLSIQTTSEYDLFHITIPESPRLLQLVTQFNNLTTYDPKTNELSSGPYPNLMKRYRSVYIARTAGTIGILINTLSLNNTKKLINIIQKRIKDAGKKSYLFVVGKPNVAKLANFESIDIWCVLGCDHEGIIIDQVNEFFKPIITPYELLLGLSDELQWSGKWITDYKSVIAEYENEVREEEEEQDDDDDESQPPEFDPVTGRYISTSRPLRNMNLTITNTAENSNENALVERFSNTLTIKNTVSTSAQHLQNRHWTGLGSDYQNDEDSEGALVEEGIKGIARDYHPDI</sequence>
<dbReference type="GO" id="GO:0005737">
    <property type="term" value="C:cytoplasm"/>
    <property type="evidence" value="ECO:0007669"/>
    <property type="project" value="UniProtKB-SubCell"/>
</dbReference>
<dbReference type="EMBL" id="CANTUO010000004">
    <property type="protein sequence ID" value="CAI5759658.1"/>
    <property type="molecule type" value="Genomic_DNA"/>
</dbReference>
<gene>
    <name evidence="11" type="ORF">CANVERA_P4169</name>
</gene>
<dbReference type="InterPro" id="IPR016435">
    <property type="entry name" value="DPH1/DPH2"/>
</dbReference>
<dbReference type="NCBIfam" id="TIGR00322">
    <property type="entry name" value="diphth2_R"/>
    <property type="match status" value="1"/>
</dbReference>
<name>A0A9W4TY98_9ASCO</name>
<feature type="region of interest" description="Disordered" evidence="10">
    <location>
        <begin position="394"/>
        <end position="422"/>
    </location>
</feature>
<comment type="caution">
    <text evidence="11">The sequence shown here is derived from an EMBL/GenBank/DDBJ whole genome shotgun (WGS) entry which is preliminary data.</text>
</comment>
<comment type="cofactor">
    <cofactor evidence="1">
        <name>[4Fe-4S] cluster</name>
        <dbReference type="ChEBI" id="CHEBI:49883"/>
    </cofactor>
</comment>
<organism evidence="11 12">
    <name type="scientific">Candida verbasci</name>
    <dbReference type="NCBI Taxonomy" id="1227364"/>
    <lineage>
        <taxon>Eukaryota</taxon>
        <taxon>Fungi</taxon>
        <taxon>Dikarya</taxon>
        <taxon>Ascomycota</taxon>
        <taxon>Saccharomycotina</taxon>
        <taxon>Pichiomycetes</taxon>
        <taxon>Debaryomycetaceae</taxon>
        <taxon>Candida/Lodderomyces clade</taxon>
        <taxon>Candida</taxon>
    </lineage>
</organism>
<dbReference type="GO" id="GO:0046872">
    <property type="term" value="F:metal ion binding"/>
    <property type="evidence" value="ECO:0007669"/>
    <property type="project" value="UniProtKB-KW"/>
</dbReference>
<evidence type="ECO:0000256" key="7">
    <source>
        <dbReference type="ARBA" id="ARBA00034128"/>
    </source>
</evidence>
<dbReference type="GO" id="GO:0051536">
    <property type="term" value="F:iron-sulfur cluster binding"/>
    <property type="evidence" value="ECO:0007669"/>
    <property type="project" value="UniProtKB-KW"/>
</dbReference>
<dbReference type="AlphaFoldDB" id="A0A9W4TY98"/>
<dbReference type="Gene3D" id="3.40.50.11840">
    <property type="entry name" value="Diphthamide synthesis DPH1/DPH2 domain 1"/>
    <property type="match status" value="1"/>
</dbReference>
<evidence type="ECO:0000256" key="10">
    <source>
        <dbReference type="SAM" id="MobiDB-lite"/>
    </source>
</evidence>
<accession>A0A9W4TY98</accession>
<evidence type="ECO:0000256" key="4">
    <source>
        <dbReference type="ARBA" id="ARBA00022723"/>
    </source>
</evidence>
<protein>
    <recommendedName>
        <fullName evidence="9">2-(3-amino-3-carboxypropyl)histidine synthase subunit 2</fullName>
    </recommendedName>
</protein>
<comment type="subcellular location">
    <subcellularLocation>
        <location evidence="9">Cytoplasm</location>
    </subcellularLocation>
</comment>
<keyword evidence="9" id="KW-0963">Cytoplasm</keyword>
<dbReference type="GO" id="GO:0090560">
    <property type="term" value="F:2-(3-amino-3-carboxypropyl)histidine synthase activity"/>
    <property type="evidence" value="ECO:0007669"/>
    <property type="project" value="InterPro"/>
</dbReference>
<evidence type="ECO:0000256" key="2">
    <source>
        <dbReference type="ARBA" id="ARBA00005156"/>
    </source>
</evidence>
<reference evidence="11" key="1">
    <citation type="submission" date="2022-12" db="EMBL/GenBank/DDBJ databases">
        <authorList>
            <person name="Brejova B."/>
        </authorList>
    </citation>
    <scope>NUCLEOTIDE SEQUENCE</scope>
</reference>